<reference evidence="12 13" key="1">
    <citation type="journal article" date="2021" name="Commun. Biol.">
        <title>The genome of Shorea leprosula (Dipterocarpaceae) highlights the ecological relevance of drought in aseasonal tropical rainforests.</title>
        <authorList>
            <person name="Ng K.K.S."/>
            <person name="Kobayashi M.J."/>
            <person name="Fawcett J.A."/>
            <person name="Hatakeyama M."/>
            <person name="Paape T."/>
            <person name="Ng C.H."/>
            <person name="Ang C.C."/>
            <person name="Tnah L.H."/>
            <person name="Lee C.T."/>
            <person name="Nishiyama T."/>
            <person name="Sese J."/>
            <person name="O'Brien M.J."/>
            <person name="Copetti D."/>
            <person name="Mohd Noor M.I."/>
            <person name="Ong R.C."/>
            <person name="Putra M."/>
            <person name="Sireger I.Z."/>
            <person name="Indrioko S."/>
            <person name="Kosugi Y."/>
            <person name="Izuno A."/>
            <person name="Isagi Y."/>
            <person name="Lee S.L."/>
            <person name="Shimizu K.K."/>
        </authorList>
    </citation>
    <scope>NUCLEOTIDE SEQUENCE [LARGE SCALE GENOMIC DNA]</scope>
    <source>
        <strain evidence="12">214</strain>
    </source>
</reference>
<dbReference type="Pfam" id="PF13639">
    <property type="entry name" value="zf-RING_2"/>
    <property type="match status" value="1"/>
</dbReference>
<dbReference type="Proteomes" id="UP001054252">
    <property type="component" value="Unassembled WGS sequence"/>
</dbReference>
<evidence type="ECO:0000256" key="4">
    <source>
        <dbReference type="ARBA" id="ARBA00022679"/>
    </source>
</evidence>
<proteinExistence type="predicted"/>
<evidence type="ECO:0000256" key="3">
    <source>
        <dbReference type="ARBA" id="ARBA00012483"/>
    </source>
</evidence>
<feature type="compositionally biased region" description="Basic and acidic residues" evidence="10">
    <location>
        <begin position="192"/>
        <end position="204"/>
    </location>
</feature>
<feature type="compositionally biased region" description="Low complexity" evidence="10">
    <location>
        <begin position="371"/>
        <end position="386"/>
    </location>
</feature>
<dbReference type="InterPro" id="IPR045191">
    <property type="entry name" value="MBR1/2-like"/>
</dbReference>
<feature type="region of interest" description="Disordered" evidence="10">
    <location>
        <begin position="155"/>
        <end position="230"/>
    </location>
</feature>
<feature type="domain" description="RING-type" evidence="11">
    <location>
        <begin position="662"/>
        <end position="703"/>
    </location>
</feature>
<evidence type="ECO:0000256" key="5">
    <source>
        <dbReference type="ARBA" id="ARBA00022723"/>
    </source>
</evidence>
<evidence type="ECO:0000256" key="2">
    <source>
        <dbReference type="ARBA" id="ARBA00004906"/>
    </source>
</evidence>
<dbReference type="PANTHER" id="PTHR22937">
    <property type="entry name" value="E3 UBIQUITIN-PROTEIN LIGASE RNF165"/>
    <property type="match status" value="1"/>
</dbReference>
<dbReference type="PANTHER" id="PTHR22937:SF212">
    <property type="entry name" value="RING-TYPE E3 UBIQUITIN TRANSFERASE"/>
    <property type="match status" value="1"/>
</dbReference>
<accession>A0AAV5JCP9</accession>
<comment type="caution">
    <text evidence="12">The sequence shown here is derived from an EMBL/GenBank/DDBJ whole genome shotgun (WGS) entry which is preliminary data.</text>
</comment>
<dbReference type="AlphaFoldDB" id="A0AAV5JCP9"/>
<evidence type="ECO:0000313" key="12">
    <source>
        <dbReference type="EMBL" id="GKV10258.1"/>
    </source>
</evidence>
<keyword evidence="8" id="KW-0862">Zinc</keyword>
<name>A0AAV5JCP9_9ROSI</name>
<comment type="catalytic activity">
    <reaction evidence="1">
        <text>S-ubiquitinyl-[E2 ubiquitin-conjugating enzyme]-L-cysteine + [acceptor protein]-L-lysine = [E2 ubiquitin-conjugating enzyme]-L-cysteine + N(6)-ubiquitinyl-[acceptor protein]-L-lysine.</text>
        <dbReference type="EC" id="2.3.2.27"/>
    </reaction>
</comment>
<keyword evidence="13" id="KW-1185">Reference proteome</keyword>
<dbReference type="GO" id="GO:0043161">
    <property type="term" value="P:proteasome-mediated ubiquitin-dependent protein catabolic process"/>
    <property type="evidence" value="ECO:0007669"/>
    <property type="project" value="UniProtKB-ARBA"/>
</dbReference>
<dbReference type="InterPro" id="IPR001841">
    <property type="entry name" value="Znf_RING"/>
</dbReference>
<protein>
    <recommendedName>
        <fullName evidence="3">RING-type E3 ubiquitin transferase</fullName>
        <ecNumber evidence="3">2.3.2.27</ecNumber>
    </recommendedName>
</protein>
<feature type="compositionally biased region" description="Basic and acidic residues" evidence="10">
    <location>
        <begin position="387"/>
        <end position="399"/>
    </location>
</feature>
<dbReference type="GO" id="GO:0008270">
    <property type="term" value="F:zinc ion binding"/>
    <property type="evidence" value="ECO:0007669"/>
    <property type="project" value="UniProtKB-KW"/>
</dbReference>
<dbReference type="SUPFAM" id="SSF57850">
    <property type="entry name" value="RING/U-box"/>
    <property type="match status" value="1"/>
</dbReference>
<feature type="compositionally biased region" description="Polar residues" evidence="10">
    <location>
        <begin position="155"/>
        <end position="164"/>
    </location>
</feature>
<keyword evidence="5" id="KW-0479">Metal-binding</keyword>
<dbReference type="GO" id="GO:0010228">
    <property type="term" value="P:vegetative to reproductive phase transition of meristem"/>
    <property type="evidence" value="ECO:0007669"/>
    <property type="project" value="UniProtKB-ARBA"/>
</dbReference>
<keyword evidence="4" id="KW-0808">Transferase</keyword>
<evidence type="ECO:0000256" key="10">
    <source>
        <dbReference type="SAM" id="MobiDB-lite"/>
    </source>
</evidence>
<dbReference type="GO" id="GO:0061630">
    <property type="term" value="F:ubiquitin protein ligase activity"/>
    <property type="evidence" value="ECO:0007669"/>
    <property type="project" value="UniProtKB-EC"/>
</dbReference>
<evidence type="ECO:0000256" key="6">
    <source>
        <dbReference type="ARBA" id="ARBA00022771"/>
    </source>
</evidence>
<keyword evidence="6 9" id="KW-0863">Zinc-finger</keyword>
<organism evidence="12 13">
    <name type="scientific">Rubroshorea leprosula</name>
    <dbReference type="NCBI Taxonomy" id="152421"/>
    <lineage>
        <taxon>Eukaryota</taxon>
        <taxon>Viridiplantae</taxon>
        <taxon>Streptophyta</taxon>
        <taxon>Embryophyta</taxon>
        <taxon>Tracheophyta</taxon>
        <taxon>Spermatophyta</taxon>
        <taxon>Magnoliopsida</taxon>
        <taxon>eudicotyledons</taxon>
        <taxon>Gunneridae</taxon>
        <taxon>Pentapetalae</taxon>
        <taxon>rosids</taxon>
        <taxon>malvids</taxon>
        <taxon>Malvales</taxon>
        <taxon>Dipterocarpaceae</taxon>
        <taxon>Rubroshorea</taxon>
    </lineage>
</organism>
<gene>
    <name evidence="12" type="ORF">SLEP1_g21650</name>
</gene>
<dbReference type="EC" id="2.3.2.27" evidence="3"/>
<feature type="region of interest" description="Disordered" evidence="10">
    <location>
        <begin position="74"/>
        <end position="112"/>
    </location>
</feature>
<sequence>MQGQRGSIGSLPETLNFDHGSTSSNAAIDQQLCWSNIRNPLENRLPDCMMSTNEANITYVNSYSQEPQNLGRWSLGEPSSSGAQNEVNHGEHKTDNGWSSSMGSCANGGPRIEESQYEQNPLFVLSSNSSPIPQNLNLNAGLMGCGDYNCRATEHSNLSKSSGSENERIPSASGPESFLLPSGSGGYSGEGCDDRPGSSFEGRRASRKRKALEGTVGQSSMSGSSSYGQCAEGSAWPSVPAYTIAGSSLNISTPSEQVNPRLGLGVRGSASYNSPDPVVMSSPESSHRNFRMRIDRSNQQESITPTLFPTGNTARHSFVSSSHQLSRFLPVDHSLDLRSTPVVDNVSPQNQNIVFHGPNLPPNVQPFRWNGSSAPRASSSSNSNVSGDRDAVPREEPRSRSITRNILDHPLFIPAPELRDLARIRTNRSSSGGNLSVPGNVASTSRNVSSSGANQSSVPSLVPHSNSSSHYPRRLTELVRRSLLSTLDSEPGGQSSNHSPHPSGPSASPEEMMLSAGVVNPGHHPGHHRLYPRSVSWLERQGDTVLGIPHPLRTLAAASEGRSRLFVSEIRNVLDLMRRGEGLRFEDVMILDHSGFLGVADIHDRHRDMRLDVDNMSYEELLALEERIGNVSTGLNEETVLKHLKQQKCSITPRTEGETEPCCICQEEYNDGEDLGTLECGHDFHRDCIKQWLMHKNLCPICKTTGLTT</sequence>
<dbReference type="SMART" id="SM00184">
    <property type="entry name" value="RING"/>
    <property type="match status" value="1"/>
</dbReference>
<evidence type="ECO:0000256" key="8">
    <source>
        <dbReference type="ARBA" id="ARBA00022833"/>
    </source>
</evidence>
<dbReference type="PROSITE" id="PS50089">
    <property type="entry name" value="ZF_RING_2"/>
    <property type="match status" value="1"/>
</dbReference>
<feature type="region of interest" description="Disordered" evidence="10">
    <location>
        <begin position="487"/>
        <end position="511"/>
    </location>
</feature>
<keyword evidence="7" id="KW-0833">Ubl conjugation pathway</keyword>
<dbReference type="FunFam" id="3.30.40.10:FF:000309">
    <property type="entry name" value="E3 ubiquitin-protein ligase MBR2"/>
    <property type="match status" value="1"/>
</dbReference>
<feature type="compositionally biased region" description="Polar residues" evidence="10">
    <location>
        <begin position="441"/>
        <end position="470"/>
    </location>
</feature>
<evidence type="ECO:0000259" key="11">
    <source>
        <dbReference type="PROSITE" id="PS50089"/>
    </source>
</evidence>
<evidence type="ECO:0000313" key="13">
    <source>
        <dbReference type="Proteomes" id="UP001054252"/>
    </source>
</evidence>
<feature type="compositionally biased region" description="Polar residues" evidence="10">
    <location>
        <begin position="77"/>
        <end position="87"/>
    </location>
</feature>
<evidence type="ECO:0000256" key="9">
    <source>
        <dbReference type="PROSITE-ProRule" id="PRU00175"/>
    </source>
</evidence>
<comment type="pathway">
    <text evidence="2">Protein modification; protein ubiquitination.</text>
</comment>
<evidence type="ECO:0000256" key="7">
    <source>
        <dbReference type="ARBA" id="ARBA00022786"/>
    </source>
</evidence>
<feature type="region of interest" description="Disordered" evidence="10">
    <location>
        <begin position="428"/>
        <end position="473"/>
    </location>
</feature>
<dbReference type="Gene3D" id="3.30.40.10">
    <property type="entry name" value="Zinc/RING finger domain, C3HC4 (zinc finger)"/>
    <property type="match status" value="1"/>
</dbReference>
<dbReference type="InterPro" id="IPR013083">
    <property type="entry name" value="Znf_RING/FYVE/PHD"/>
</dbReference>
<dbReference type="EMBL" id="BPVZ01000032">
    <property type="protein sequence ID" value="GKV10258.1"/>
    <property type="molecule type" value="Genomic_DNA"/>
</dbReference>
<feature type="compositionally biased region" description="Low complexity" evidence="10">
    <location>
        <begin position="491"/>
        <end position="509"/>
    </location>
</feature>
<feature type="region of interest" description="Disordered" evidence="10">
    <location>
        <begin position="364"/>
        <end position="403"/>
    </location>
</feature>
<evidence type="ECO:0000256" key="1">
    <source>
        <dbReference type="ARBA" id="ARBA00000900"/>
    </source>
</evidence>